<dbReference type="GO" id="GO:0005634">
    <property type="term" value="C:nucleus"/>
    <property type="evidence" value="ECO:0007669"/>
    <property type="project" value="TreeGrafter"/>
</dbReference>
<dbReference type="PANTHER" id="PTHR24345">
    <property type="entry name" value="SERINE/THREONINE-PROTEIN KINASE PLK"/>
    <property type="match status" value="1"/>
</dbReference>
<sequence>GGFAKCYEIVDLKTKEIFAGKIVSKKYLLKHNQKDKMTQEIHIHKMLKHTNIVTFHSFFEDNDFVYIVLELCRKRSMMELH</sequence>
<dbReference type="InterPro" id="IPR000719">
    <property type="entry name" value="Prot_kinase_dom"/>
</dbReference>
<dbReference type="EMBL" id="VUJU01012003">
    <property type="protein sequence ID" value="KAF0709093.1"/>
    <property type="molecule type" value="Genomic_DNA"/>
</dbReference>
<dbReference type="GO" id="GO:0004674">
    <property type="term" value="F:protein serine/threonine kinase activity"/>
    <property type="evidence" value="ECO:0007669"/>
    <property type="project" value="TreeGrafter"/>
</dbReference>
<dbReference type="OrthoDB" id="10004143at2759"/>
<dbReference type="PROSITE" id="PS50011">
    <property type="entry name" value="PROTEIN_KINASE_DOM"/>
    <property type="match status" value="1"/>
</dbReference>
<feature type="non-terminal residue" evidence="2">
    <location>
        <position position="81"/>
    </location>
</feature>
<dbReference type="GO" id="GO:0007052">
    <property type="term" value="P:mitotic spindle organization"/>
    <property type="evidence" value="ECO:0007669"/>
    <property type="project" value="TreeGrafter"/>
</dbReference>
<evidence type="ECO:0000259" key="1">
    <source>
        <dbReference type="PROSITE" id="PS50011"/>
    </source>
</evidence>
<dbReference type="FunFam" id="3.30.200.20:FF:000284">
    <property type="entry name" value="Serine/threonine-protein kinase PLK"/>
    <property type="match status" value="1"/>
</dbReference>
<accession>A0A6G0VJT8</accession>
<name>A0A6G0VJT8_APHCR</name>
<dbReference type="InterPro" id="IPR011009">
    <property type="entry name" value="Kinase-like_dom_sf"/>
</dbReference>
<protein>
    <submittedName>
        <fullName evidence="2">Serine/threonine-protein kinase polo-like</fullName>
    </submittedName>
</protein>
<evidence type="ECO:0000313" key="3">
    <source>
        <dbReference type="EMBL" id="KAF0709093.1"/>
    </source>
</evidence>
<reference evidence="2 4" key="1">
    <citation type="submission" date="2019-08" db="EMBL/GenBank/DDBJ databases">
        <title>Whole genome of Aphis craccivora.</title>
        <authorList>
            <person name="Voronova N.V."/>
            <person name="Shulinski R.S."/>
            <person name="Bandarenka Y.V."/>
            <person name="Zhorov D.G."/>
            <person name="Warner D."/>
        </authorList>
    </citation>
    <scope>NUCLEOTIDE SEQUENCE [LARGE SCALE GENOMIC DNA]</scope>
    <source>
        <strain evidence="2">180601</strain>
        <tissue evidence="2">Whole Body</tissue>
    </source>
</reference>
<dbReference type="AlphaFoldDB" id="A0A6G0VJT8"/>
<gene>
    <name evidence="2" type="ORF">FWK35_00038668</name>
    <name evidence="3" type="ORF">FWK35_00039009</name>
</gene>
<dbReference type="Gene3D" id="3.30.200.20">
    <property type="entry name" value="Phosphorylase Kinase, domain 1"/>
    <property type="match status" value="1"/>
</dbReference>
<evidence type="ECO:0000313" key="4">
    <source>
        <dbReference type="Proteomes" id="UP000478052"/>
    </source>
</evidence>
<dbReference type="GO" id="GO:0005737">
    <property type="term" value="C:cytoplasm"/>
    <property type="evidence" value="ECO:0007669"/>
    <property type="project" value="TreeGrafter"/>
</dbReference>
<dbReference type="GO" id="GO:0005524">
    <property type="term" value="F:ATP binding"/>
    <property type="evidence" value="ECO:0007669"/>
    <property type="project" value="InterPro"/>
</dbReference>
<dbReference type="Pfam" id="PF00069">
    <property type="entry name" value="Pkinase"/>
    <property type="match status" value="1"/>
</dbReference>
<keyword evidence="2" id="KW-0808">Transferase</keyword>
<dbReference type="EMBL" id="VUJU01015913">
    <property type="protein sequence ID" value="KAF0691529.1"/>
    <property type="molecule type" value="Genomic_DNA"/>
</dbReference>
<feature type="non-terminal residue" evidence="2">
    <location>
        <position position="1"/>
    </location>
</feature>
<feature type="domain" description="Protein kinase" evidence="1">
    <location>
        <begin position="1"/>
        <end position="81"/>
    </location>
</feature>
<dbReference type="GO" id="GO:0000922">
    <property type="term" value="C:spindle pole"/>
    <property type="evidence" value="ECO:0007669"/>
    <property type="project" value="TreeGrafter"/>
</dbReference>
<keyword evidence="4" id="KW-1185">Reference proteome</keyword>
<organism evidence="2 4">
    <name type="scientific">Aphis craccivora</name>
    <name type="common">Cowpea aphid</name>
    <dbReference type="NCBI Taxonomy" id="307492"/>
    <lineage>
        <taxon>Eukaryota</taxon>
        <taxon>Metazoa</taxon>
        <taxon>Ecdysozoa</taxon>
        <taxon>Arthropoda</taxon>
        <taxon>Hexapoda</taxon>
        <taxon>Insecta</taxon>
        <taxon>Pterygota</taxon>
        <taxon>Neoptera</taxon>
        <taxon>Paraneoptera</taxon>
        <taxon>Hemiptera</taxon>
        <taxon>Sternorrhyncha</taxon>
        <taxon>Aphidomorpha</taxon>
        <taxon>Aphidoidea</taxon>
        <taxon>Aphididae</taxon>
        <taxon>Aphidini</taxon>
        <taxon>Aphis</taxon>
        <taxon>Aphis</taxon>
    </lineage>
</organism>
<dbReference type="Proteomes" id="UP000478052">
    <property type="component" value="Unassembled WGS sequence"/>
</dbReference>
<dbReference type="SUPFAM" id="SSF56112">
    <property type="entry name" value="Protein kinase-like (PK-like)"/>
    <property type="match status" value="1"/>
</dbReference>
<comment type="caution">
    <text evidence="2">The sequence shown here is derived from an EMBL/GenBank/DDBJ whole genome shotgun (WGS) entry which is preliminary data.</text>
</comment>
<dbReference type="PANTHER" id="PTHR24345:SF93">
    <property type="entry name" value="SERINE_THREONINE-PROTEIN KINASE PLK1"/>
    <property type="match status" value="1"/>
</dbReference>
<evidence type="ECO:0000313" key="2">
    <source>
        <dbReference type="EMBL" id="KAF0691529.1"/>
    </source>
</evidence>
<dbReference type="GO" id="GO:0005813">
    <property type="term" value="C:centrosome"/>
    <property type="evidence" value="ECO:0007669"/>
    <property type="project" value="TreeGrafter"/>
</dbReference>
<keyword evidence="2" id="KW-0418">Kinase</keyword>
<dbReference type="GO" id="GO:0000776">
    <property type="term" value="C:kinetochore"/>
    <property type="evidence" value="ECO:0007669"/>
    <property type="project" value="TreeGrafter"/>
</dbReference>
<proteinExistence type="predicted"/>